<organism evidence="1 2">
    <name type="scientific">Georgfuchsia toluolica</name>
    <dbReference type="NCBI Taxonomy" id="424218"/>
    <lineage>
        <taxon>Bacteria</taxon>
        <taxon>Pseudomonadati</taxon>
        <taxon>Pseudomonadota</taxon>
        <taxon>Betaproteobacteria</taxon>
        <taxon>Nitrosomonadales</taxon>
        <taxon>Sterolibacteriaceae</taxon>
        <taxon>Georgfuchsia</taxon>
    </lineage>
</organism>
<keyword evidence="2" id="KW-1185">Reference proteome</keyword>
<dbReference type="Proteomes" id="UP000742786">
    <property type="component" value="Unassembled WGS sequence"/>
</dbReference>
<name>A0A916J2X4_9PROT</name>
<dbReference type="AlphaFoldDB" id="A0A916J2X4"/>
<gene>
    <name evidence="1" type="ORF">GTOL_11612</name>
</gene>
<comment type="caution">
    <text evidence="1">The sequence shown here is derived from an EMBL/GenBank/DDBJ whole genome shotgun (WGS) entry which is preliminary data.</text>
</comment>
<dbReference type="EMBL" id="CAJQUM010000001">
    <property type="protein sequence ID" value="CAG4883729.1"/>
    <property type="molecule type" value="Genomic_DNA"/>
</dbReference>
<accession>A0A916J2X4</accession>
<evidence type="ECO:0000313" key="1">
    <source>
        <dbReference type="EMBL" id="CAG4883729.1"/>
    </source>
</evidence>
<protein>
    <submittedName>
        <fullName evidence="1">Uncharacterized protein</fullName>
    </submittedName>
</protein>
<reference evidence="1" key="1">
    <citation type="submission" date="2021-04" db="EMBL/GenBank/DDBJ databases">
        <authorList>
            <person name="Hornung B."/>
        </authorList>
    </citation>
    <scope>NUCLEOTIDE SEQUENCE</scope>
    <source>
        <strain evidence="1">G5G6</strain>
    </source>
</reference>
<sequence length="62" mass="7279">MTRETIEDYIAADEKRQEWADRKLFDFVSGALKSYNPNHETPREKVPTPFTICVGPTDIMRY</sequence>
<proteinExistence type="predicted"/>
<evidence type="ECO:0000313" key="2">
    <source>
        <dbReference type="Proteomes" id="UP000742786"/>
    </source>
</evidence>